<evidence type="ECO:0000313" key="3">
    <source>
        <dbReference type="Proteomes" id="UP000824998"/>
    </source>
</evidence>
<dbReference type="AlphaFoldDB" id="A0A9P7YJP2"/>
<comment type="caution">
    <text evidence="2">The sequence shown here is derived from an EMBL/GenBank/DDBJ whole genome shotgun (WGS) entry which is preliminary data.</text>
</comment>
<dbReference type="OrthoDB" id="5342184at2759"/>
<sequence length="313" mass="34734">MTAKLRSRCCTSKLCGLPKYAFWILLFAVFATITVPVAVMFGRKKHSWKSKVLIPLYVYPAQHAWDPLYQAISSNPNLLFTVVINPNSGPGLNPLPDSNFTAGINILNSYPNVHLAGYVSTNYSNRDINQVIQDIQAYSRWKHSGIVGITSTNGTNQTNPIRLGIRDIFLDETPREWTPEAGSFYGRVAGVIRSQPGLGPWPSIIHNPGTVPSPNYLPFLSQVVIFEGSYDTYKSAKFDKNITAFTKTTQFPRYKLASIVHSLPENTTHKESAKLIKDLAKVSGSVFITGLSVDYYSKFWSGFGGWVSAMKGK</sequence>
<gene>
    <name evidence="2" type="ORF">BJ875DRAFT_534785</name>
</gene>
<dbReference type="Pfam" id="PF12138">
    <property type="entry name" value="Spherulin4"/>
    <property type="match status" value="1"/>
</dbReference>
<dbReference type="PANTHER" id="PTHR35040">
    <property type="match status" value="1"/>
</dbReference>
<dbReference type="Proteomes" id="UP000824998">
    <property type="component" value="Unassembled WGS sequence"/>
</dbReference>
<dbReference type="PANTHER" id="PTHR35040:SF7">
    <property type="entry name" value="FIBRONECTIN TYPE-III DOMAIN-CONTAINING PROTEIN-RELATED"/>
    <property type="match status" value="1"/>
</dbReference>
<accession>A0A9P7YJP2</accession>
<keyword evidence="1" id="KW-1133">Transmembrane helix</keyword>
<proteinExistence type="predicted"/>
<reference evidence="2" key="1">
    <citation type="journal article" date="2021" name="IMA Fungus">
        <title>Genomic characterization of three marine fungi, including Emericellopsis atlantica sp. nov. with signatures of a generalist lifestyle and marine biomass degradation.</title>
        <authorList>
            <person name="Hagestad O.C."/>
            <person name="Hou L."/>
            <person name="Andersen J.H."/>
            <person name="Hansen E.H."/>
            <person name="Altermark B."/>
            <person name="Li C."/>
            <person name="Kuhnert E."/>
            <person name="Cox R.J."/>
            <person name="Crous P.W."/>
            <person name="Spatafora J.W."/>
            <person name="Lail K."/>
            <person name="Amirebrahimi M."/>
            <person name="Lipzen A."/>
            <person name="Pangilinan J."/>
            <person name="Andreopoulos W."/>
            <person name="Hayes R.D."/>
            <person name="Ng V."/>
            <person name="Grigoriev I.V."/>
            <person name="Jackson S.A."/>
            <person name="Sutton T.D.S."/>
            <person name="Dobson A.D.W."/>
            <person name="Rama T."/>
        </authorList>
    </citation>
    <scope>NUCLEOTIDE SEQUENCE</scope>
    <source>
        <strain evidence="2">TRa018bII</strain>
    </source>
</reference>
<feature type="transmembrane region" description="Helical" evidence="1">
    <location>
        <begin position="20"/>
        <end position="41"/>
    </location>
</feature>
<organism evidence="2 3">
    <name type="scientific">Amylocarpus encephaloides</name>
    <dbReference type="NCBI Taxonomy" id="45428"/>
    <lineage>
        <taxon>Eukaryota</taxon>
        <taxon>Fungi</taxon>
        <taxon>Dikarya</taxon>
        <taxon>Ascomycota</taxon>
        <taxon>Pezizomycotina</taxon>
        <taxon>Leotiomycetes</taxon>
        <taxon>Helotiales</taxon>
        <taxon>Helotiales incertae sedis</taxon>
        <taxon>Amylocarpus</taxon>
    </lineage>
</organism>
<keyword evidence="1" id="KW-0812">Transmembrane</keyword>
<protein>
    <submittedName>
        <fullName evidence="2">Spherulation-specific family 4</fullName>
    </submittedName>
</protein>
<dbReference type="InterPro" id="IPR021986">
    <property type="entry name" value="Spherulin4"/>
</dbReference>
<evidence type="ECO:0000313" key="2">
    <source>
        <dbReference type="EMBL" id="KAG9234422.1"/>
    </source>
</evidence>
<name>A0A9P7YJP2_9HELO</name>
<keyword evidence="3" id="KW-1185">Reference proteome</keyword>
<evidence type="ECO:0000256" key="1">
    <source>
        <dbReference type="SAM" id="Phobius"/>
    </source>
</evidence>
<keyword evidence="1" id="KW-0472">Membrane</keyword>
<dbReference type="EMBL" id="MU251464">
    <property type="protein sequence ID" value="KAG9234422.1"/>
    <property type="molecule type" value="Genomic_DNA"/>
</dbReference>